<name>A0ABU1YA73_9FLAO</name>
<keyword evidence="2" id="KW-1185">Reference proteome</keyword>
<dbReference type="EMBL" id="JAVDWQ010000007">
    <property type="protein sequence ID" value="MDR7210376.1"/>
    <property type="molecule type" value="Genomic_DNA"/>
</dbReference>
<comment type="caution">
    <text evidence="1">The sequence shown here is derived from an EMBL/GenBank/DDBJ whole genome shotgun (WGS) entry which is preliminary data.</text>
</comment>
<protein>
    <submittedName>
        <fullName evidence="1">Uncharacterized protein</fullName>
    </submittedName>
</protein>
<sequence length="143" mass="15421">MWKSKVSFKNIFGGRNKNSAPPPPPPNLSSYVNLNSVSDFAQGFGKMGVQTVIDGFDLISPGFSSTFDKFGGTDYLNLRPTDNQKAGYYTAMALTFLSPAGAEVGAEKLTVKGLRNILKGGKSLLSAGELARMIQCSNYIEKR</sequence>
<accession>A0ABU1YA73</accession>
<dbReference type="Proteomes" id="UP001269081">
    <property type="component" value="Unassembled WGS sequence"/>
</dbReference>
<dbReference type="RefSeq" id="WP_310281350.1">
    <property type="nucleotide sequence ID" value="NZ_JAVDWQ010000007.1"/>
</dbReference>
<gene>
    <name evidence="1" type="ORF">J2W48_002317</name>
</gene>
<evidence type="ECO:0000313" key="2">
    <source>
        <dbReference type="Proteomes" id="UP001269081"/>
    </source>
</evidence>
<evidence type="ECO:0000313" key="1">
    <source>
        <dbReference type="EMBL" id="MDR7210376.1"/>
    </source>
</evidence>
<reference evidence="1 2" key="1">
    <citation type="submission" date="2023-07" db="EMBL/GenBank/DDBJ databases">
        <title>Sorghum-associated microbial communities from plants grown in Nebraska, USA.</title>
        <authorList>
            <person name="Schachtman D."/>
        </authorList>
    </citation>
    <scope>NUCLEOTIDE SEQUENCE [LARGE SCALE GENOMIC DNA]</scope>
    <source>
        <strain evidence="1 2">4129</strain>
    </source>
</reference>
<proteinExistence type="predicted"/>
<organism evidence="1 2">
    <name type="scientific">Flavobacterium piscis</name>
    <dbReference type="NCBI Taxonomy" id="1114874"/>
    <lineage>
        <taxon>Bacteria</taxon>
        <taxon>Pseudomonadati</taxon>
        <taxon>Bacteroidota</taxon>
        <taxon>Flavobacteriia</taxon>
        <taxon>Flavobacteriales</taxon>
        <taxon>Flavobacteriaceae</taxon>
        <taxon>Flavobacterium</taxon>
    </lineage>
</organism>